<evidence type="ECO:0000256" key="4">
    <source>
        <dbReference type="ARBA" id="ARBA00022763"/>
    </source>
</evidence>
<gene>
    <name evidence="8" type="ORF">SAMN02745157_0237</name>
</gene>
<comment type="catalytic activity">
    <reaction evidence="1">
        <text>a 4-O-methyl-thymidine in DNA + L-cysteinyl-[protein] = a thymidine in DNA + S-methyl-L-cysteinyl-[protein]</text>
        <dbReference type="Rhea" id="RHEA:53428"/>
        <dbReference type="Rhea" id="RHEA-COMP:10131"/>
        <dbReference type="Rhea" id="RHEA-COMP:10132"/>
        <dbReference type="Rhea" id="RHEA-COMP:13555"/>
        <dbReference type="Rhea" id="RHEA-COMP:13556"/>
        <dbReference type="ChEBI" id="CHEBI:29950"/>
        <dbReference type="ChEBI" id="CHEBI:82612"/>
        <dbReference type="ChEBI" id="CHEBI:137386"/>
        <dbReference type="ChEBI" id="CHEBI:137387"/>
        <dbReference type="EC" id="2.1.1.63"/>
    </reaction>
</comment>
<dbReference type="PANTHER" id="PTHR10815">
    <property type="entry name" value="METHYLATED-DNA--PROTEIN-CYSTEINE METHYLTRANSFERASE"/>
    <property type="match status" value="1"/>
</dbReference>
<dbReference type="Proteomes" id="UP000184485">
    <property type="component" value="Unassembled WGS sequence"/>
</dbReference>
<dbReference type="Pfam" id="PF01035">
    <property type="entry name" value="DNA_binding_1"/>
    <property type="match status" value="1"/>
</dbReference>
<organism evidence="8 9">
    <name type="scientific">Kaistia soli DSM 19436</name>
    <dbReference type="NCBI Taxonomy" id="1122133"/>
    <lineage>
        <taxon>Bacteria</taxon>
        <taxon>Pseudomonadati</taxon>
        <taxon>Pseudomonadota</taxon>
        <taxon>Alphaproteobacteria</taxon>
        <taxon>Hyphomicrobiales</taxon>
        <taxon>Kaistiaceae</taxon>
        <taxon>Kaistia</taxon>
    </lineage>
</organism>
<dbReference type="GO" id="GO:0032259">
    <property type="term" value="P:methylation"/>
    <property type="evidence" value="ECO:0007669"/>
    <property type="project" value="UniProtKB-KW"/>
</dbReference>
<keyword evidence="5" id="KW-0234">DNA repair</keyword>
<dbReference type="PANTHER" id="PTHR10815:SF5">
    <property type="entry name" value="METHYLATED-DNA--PROTEIN-CYSTEINE METHYLTRANSFERASE"/>
    <property type="match status" value="1"/>
</dbReference>
<dbReference type="CDD" id="cd06445">
    <property type="entry name" value="ATase"/>
    <property type="match status" value="1"/>
</dbReference>
<evidence type="ECO:0000313" key="8">
    <source>
        <dbReference type="EMBL" id="SHH04919.1"/>
    </source>
</evidence>
<keyword evidence="2 8" id="KW-0489">Methyltransferase</keyword>
<dbReference type="InterPro" id="IPR036388">
    <property type="entry name" value="WH-like_DNA-bd_sf"/>
</dbReference>
<evidence type="ECO:0000256" key="3">
    <source>
        <dbReference type="ARBA" id="ARBA00022679"/>
    </source>
</evidence>
<dbReference type="InterPro" id="IPR001497">
    <property type="entry name" value="MethylDNA_cys_MeTrfase_AS"/>
</dbReference>
<evidence type="ECO:0000256" key="1">
    <source>
        <dbReference type="ARBA" id="ARBA00001286"/>
    </source>
</evidence>
<dbReference type="RefSeq" id="WP_073058731.1">
    <property type="nucleotide sequence ID" value="NZ_FQUP01000012.1"/>
</dbReference>
<name>A0A1M5PTS2_9HYPH</name>
<dbReference type="GO" id="GO:0003908">
    <property type="term" value="F:methylated-DNA-[protein]-cysteine S-methyltransferase activity"/>
    <property type="evidence" value="ECO:0007669"/>
    <property type="project" value="UniProtKB-EC"/>
</dbReference>
<evidence type="ECO:0000259" key="7">
    <source>
        <dbReference type="Pfam" id="PF01035"/>
    </source>
</evidence>
<reference evidence="8 9" key="1">
    <citation type="submission" date="2016-11" db="EMBL/GenBank/DDBJ databases">
        <authorList>
            <person name="Jaros S."/>
            <person name="Januszkiewicz K."/>
            <person name="Wedrychowicz H."/>
        </authorList>
    </citation>
    <scope>NUCLEOTIDE SEQUENCE [LARGE SCALE GENOMIC DNA]</scope>
    <source>
        <strain evidence="8 9">DSM 19436</strain>
    </source>
</reference>
<dbReference type="InterPro" id="IPR014048">
    <property type="entry name" value="MethylDNA_cys_MeTrfase_DNA-bd"/>
</dbReference>
<evidence type="ECO:0000256" key="5">
    <source>
        <dbReference type="ARBA" id="ARBA00023204"/>
    </source>
</evidence>
<comment type="catalytic activity">
    <reaction evidence="6">
        <text>a 6-O-methyl-2'-deoxyguanosine in DNA + L-cysteinyl-[protein] = S-methyl-L-cysteinyl-[protein] + a 2'-deoxyguanosine in DNA</text>
        <dbReference type="Rhea" id="RHEA:24000"/>
        <dbReference type="Rhea" id="RHEA-COMP:10131"/>
        <dbReference type="Rhea" id="RHEA-COMP:10132"/>
        <dbReference type="Rhea" id="RHEA-COMP:11367"/>
        <dbReference type="Rhea" id="RHEA-COMP:11368"/>
        <dbReference type="ChEBI" id="CHEBI:29950"/>
        <dbReference type="ChEBI" id="CHEBI:82612"/>
        <dbReference type="ChEBI" id="CHEBI:85445"/>
        <dbReference type="ChEBI" id="CHEBI:85448"/>
        <dbReference type="EC" id="2.1.1.63"/>
    </reaction>
</comment>
<dbReference type="STRING" id="1122133.SAMN02745157_0237"/>
<dbReference type="PROSITE" id="PS00374">
    <property type="entry name" value="MGMT"/>
    <property type="match status" value="1"/>
</dbReference>
<proteinExistence type="predicted"/>
<keyword evidence="3 8" id="KW-0808">Transferase</keyword>
<dbReference type="Gene3D" id="1.10.10.10">
    <property type="entry name" value="Winged helix-like DNA-binding domain superfamily/Winged helix DNA-binding domain"/>
    <property type="match status" value="1"/>
</dbReference>
<evidence type="ECO:0000256" key="6">
    <source>
        <dbReference type="ARBA" id="ARBA00049348"/>
    </source>
</evidence>
<dbReference type="InterPro" id="IPR036631">
    <property type="entry name" value="MGMT_N_sf"/>
</dbReference>
<dbReference type="OrthoDB" id="9802228at2"/>
<dbReference type="AlphaFoldDB" id="A0A1M5PTS2"/>
<keyword evidence="4" id="KW-0227">DNA damage</keyword>
<dbReference type="GO" id="GO:0006281">
    <property type="term" value="P:DNA repair"/>
    <property type="evidence" value="ECO:0007669"/>
    <property type="project" value="UniProtKB-KW"/>
</dbReference>
<protein>
    <submittedName>
        <fullName evidence="8">Methylated-DNA-[protein]-cysteine S-methyltransferase</fullName>
    </submittedName>
</protein>
<evidence type="ECO:0000313" key="9">
    <source>
        <dbReference type="Proteomes" id="UP000184485"/>
    </source>
</evidence>
<accession>A0A1M5PTS2</accession>
<dbReference type="SUPFAM" id="SSF46767">
    <property type="entry name" value="Methylated DNA-protein cysteine methyltransferase, C-terminal domain"/>
    <property type="match status" value="1"/>
</dbReference>
<evidence type="ECO:0000256" key="2">
    <source>
        <dbReference type="ARBA" id="ARBA00022603"/>
    </source>
</evidence>
<dbReference type="EMBL" id="FQUP01000012">
    <property type="protein sequence ID" value="SHH04919.1"/>
    <property type="molecule type" value="Genomic_DNA"/>
</dbReference>
<dbReference type="InterPro" id="IPR036217">
    <property type="entry name" value="MethylDNA_cys_MeTrfase_DNAb"/>
</dbReference>
<feature type="domain" description="Methylated-DNA-[protein]-cysteine S-methyltransferase DNA binding" evidence="7">
    <location>
        <begin position="88"/>
        <end position="169"/>
    </location>
</feature>
<sequence>MSDLSFTLFETAIGRSAIVWGNSGIRRTLLPETDEGETRRLVGKLFPDAAERSPAAEIAATIEGIQALLDGAREHLREAPLDMTGIEPFPKRVYEALRHIGPGETITYGALAKQVGSEGEARAIGAVLGRNPFPIIVPCHRVLAAGGKAGGFSAPGGVATKLVMLTRERARTAKSPGLFDDIGLPLATRQP</sequence>
<dbReference type="SUPFAM" id="SSF53155">
    <property type="entry name" value="Methylated DNA-protein cysteine methyltransferase domain"/>
    <property type="match status" value="1"/>
</dbReference>
<dbReference type="NCBIfam" id="TIGR00589">
    <property type="entry name" value="ogt"/>
    <property type="match status" value="1"/>
</dbReference>
<keyword evidence="9" id="KW-1185">Reference proteome</keyword>